<dbReference type="AlphaFoldDB" id="A0A1B0CNQ6"/>
<dbReference type="EMBL" id="AJWK01020676">
    <property type="status" value="NOT_ANNOTATED_CDS"/>
    <property type="molecule type" value="Genomic_DNA"/>
</dbReference>
<dbReference type="EMBL" id="AJWK01020675">
    <property type="status" value="NOT_ANNOTATED_CDS"/>
    <property type="molecule type" value="Genomic_DNA"/>
</dbReference>
<dbReference type="VEuPathDB" id="VectorBase:LLOJ006378"/>
<sequence>MQTVGCLCVALFIFAVSGSPTYQWDEGKAAGAMMMAEGIERMKDGVAMKEKYGKKFDVFGVPVGGEIGYKVGAGDSINRDKRQAEDGTVESDVEEEFDIEMEIPEGALNPNGTDGEGTDPKNKKWHRKVVEACLKFIRRVGEYFSR</sequence>
<evidence type="ECO:0000313" key="4">
    <source>
        <dbReference type="Proteomes" id="UP000092461"/>
    </source>
</evidence>
<feature type="signal peptide" evidence="2">
    <location>
        <begin position="1"/>
        <end position="18"/>
    </location>
</feature>
<dbReference type="VEuPathDB" id="VectorBase:LLONM1_002701"/>
<proteinExistence type="predicted"/>
<dbReference type="EMBL" id="AJWK01020674">
    <property type="status" value="NOT_ANNOTATED_CDS"/>
    <property type="molecule type" value="Genomic_DNA"/>
</dbReference>
<dbReference type="EnsemblMetazoa" id="LLOJ006378-RA">
    <property type="protein sequence ID" value="LLOJ006378-PA"/>
    <property type="gene ID" value="LLOJ006378"/>
</dbReference>
<dbReference type="EMBL" id="AJWK01020673">
    <property type="status" value="NOT_ANNOTATED_CDS"/>
    <property type="molecule type" value="Genomic_DNA"/>
</dbReference>
<evidence type="ECO:0000256" key="2">
    <source>
        <dbReference type="SAM" id="SignalP"/>
    </source>
</evidence>
<evidence type="ECO:0008006" key="5">
    <source>
        <dbReference type="Google" id="ProtNLM"/>
    </source>
</evidence>
<feature type="region of interest" description="Disordered" evidence="1">
    <location>
        <begin position="102"/>
        <end position="124"/>
    </location>
</feature>
<reference evidence="3" key="1">
    <citation type="submission" date="2020-05" db="UniProtKB">
        <authorList>
            <consortium name="EnsemblMetazoa"/>
        </authorList>
    </citation>
    <scope>IDENTIFICATION</scope>
    <source>
        <strain evidence="3">Jacobina</strain>
    </source>
</reference>
<feature type="chain" id="PRO_5008405973" description="Secreted protein" evidence="2">
    <location>
        <begin position="19"/>
        <end position="146"/>
    </location>
</feature>
<name>A0A1B0CNQ6_LUTLO</name>
<evidence type="ECO:0000256" key="1">
    <source>
        <dbReference type="SAM" id="MobiDB-lite"/>
    </source>
</evidence>
<keyword evidence="2" id="KW-0732">Signal</keyword>
<accession>A0A1B0CNQ6</accession>
<evidence type="ECO:0000313" key="3">
    <source>
        <dbReference type="EnsemblMetazoa" id="LLOJ006378-PA"/>
    </source>
</evidence>
<keyword evidence="4" id="KW-1185">Reference proteome</keyword>
<protein>
    <recommendedName>
        <fullName evidence="5">Secreted protein</fullName>
    </recommendedName>
</protein>
<dbReference type="Proteomes" id="UP000092461">
    <property type="component" value="Unassembled WGS sequence"/>
</dbReference>
<organism evidence="3 4">
    <name type="scientific">Lutzomyia longipalpis</name>
    <name type="common">Sand fly</name>
    <dbReference type="NCBI Taxonomy" id="7200"/>
    <lineage>
        <taxon>Eukaryota</taxon>
        <taxon>Metazoa</taxon>
        <taxon>Ecdysozoa</taxon>
        <taxon>Arthropoda</taxon>
        <taxon>Hexapoda</taxon>
        <taxon>Insecta</taxon>
        <taxon>Pterygota</taxon>
        <taxon>Neoptera</taxon>
        <taxon>Endopterygota</taxon>
        <taxon>Diptera</taxon>
        <taxon>Nematocera</taxon>
        <taxon>Psychodoidea</taxon>
        <taxon>Psychodidae</taxon>
        <taxon>Lutzomyia</taxon>
        <taxon>Lutzomyia</taxon>
    </lineage>
</organism>